<accession>A0A5N4C4H6</accession>
<evidence type="ECO:0000256" key="1">
    <source>
        <dbReference type="SAM" id="MobiDB-lite"/>
    </source>
</evidence>
<name>A0A5N4C4H6_CAMDR</name>
<protein>
    <submittedName>
        <fullName evidence="2">Uncharacterized protein</fullName>
    </submittedName>
</protein>
<gene>
    <name evidence="2" type="ORF">Cadr_000030656</name>
</gene>
<evidence type="ECO:0000313" key="3">
    <source>
        <dbReference type="Proteomes" id="UP000299084"/>
    </source>
</evidence>
<comment type="caution">
    <text evidence="2">The sequence shown here is derived from an EMBL/GenBank/DDBJ whole genome shotgun (WGS) entry which is preliminary data.</text>
</comment>
<feature type="region of interest" description="Disordered" evidence="1">
    <location>
        <begin position="53"/>
        <end position="75"/>
    </location>
</feature>
<dbReference type="EMBL" id="JWIN03000036">
    <property type="protein sequence ID" value="KAB1253760.1"/>
    <property type="molecule type" value="Genomic_DNA"/>
</dbReference>
<sequence length="543" mass="56953">MDQDEAVMAKIGQGKTAEFTGCSWRACQVWTGGSSLNSRWDSDKASAGLGAMPVELGGTRPTPSTATGDPAGRVTRWDLCFPGGRSRARAEVASPSIPEGGSTRWGPVSPLLVHLLWKEADLAASTAATRGPAASSQNSPQFVMHLIKGGKARPGGFNDLSVVGPLLLKGDKDEEGGGGTTVCRWQQGLSGKRGTDEIRGPRLARAGTLQHPSPAPCAHRTAHQAVGRGWGPRPGARGDTGGCQRASPAPPLLRGQSHLALLSPCPDTLASDNQLMTFSLVPECQLEPWGFALPLPPCPLLCTAQEWTRPGGPGGDSLSNLAHCSAVITRLSLLTRICDGAGDPPGRLASVSYQLVSHISGSFETLAAQEVAPLVNQPKQASCCFSGNIKQALWRGPHASANFPIILFRAGDGGPCWRPTGRQIPPRALPLELDLQPPSGFCSLIHCLHSTHWATGLSPDRSADIQCQCGQYGTHEESDPLCLRCSWLSCEMETCMRHEASVPHRTDAPVGGGGPEVTPAVSGRARGGLSGEDGKVCSCASER</sequence>
<organism evidence="2 3">
    <name type="scientific">Camelus dromedarius</name>
    <name type="common">Dromedary</name>
    <name type="synonym">Arabian camel</name>
    <dbReference type="NCBI Taxonomy" id="9838"/>
    <lineage>
        <taxon>Eukaryota</taxon>
        <taxon>Metazoa</taxon>
        <taxon>Chordata</taxon>
        <taxon>Craniata</taxon>
        <taxon>Vertebrata</taxon>
        <taxon>Euteleostomi</taxon>
        <taxon>Mammalia</taxon>
        <taxon>Eutheria</taxon>
        <taxon>Laurasiatheria</taxon>
        <taxon>Artiodactyla</taxon>
        <taxon>Tylopoda</taxon>
        <taxon>Camelidae</taxon>
        <taxon>Camelus</taxon>
    </lineage>
</organism>
<keyword evidence="3" id="KW-1185">Reference proteome</keyword>
<evidence type="ECO:0000313" key="2">
    <source>
        <dbReference type="EMBL" id="KAB1253760.1"/>
    </source>
</evidence>
<dbReference type="AlphaFoldDB" id="A0A5N4C4H6"/>
<feature type="region of interest" description="Disordered" evidence="1">
    <location>
        <begin position="503"/>
        <end position="533"/>
    </location>
</feature>
<proteinExistence type="predicted"/>
<reference evidence="2 3" key="1">
    <citation type="journal article" date="2019" name="Mol. Ecol. Resour.">
        <title>Improving Illumina assemblies with Hi-C and long reads: an example with the North African dromedary.</title>
        <authorList>
            <person name="Elbers J.P."/>
            <person name="Rogers M.F."/>
            <person name="Perelman P.L."/>
            <person name="Proskuryakova A.A."/>
            <person name="Serdyukova N.A."/>
            <person name="Johnson W.E."/>
            <person name="Horin P."/>
            <person name="Corander J."/>
            <person name="Murphy D."/>
            <person name="Burger P.A."/>
        </authorList>
    </citation>
    <scope>NUCLEOTIDE SEQUENCE [LARGE SCALE GENOMIC DNA]</scope>
    <source>
        <strain evidence="2">Drom800</strain>
        <tissue evidence="2">Blood</tissue>
    </source>
</reference>
<dbReference type="Proteomes" id="UP000299084">
    <property type="component" value="Unassembled WGS sequence"/>
</dbReference>